<dbReference type="PANTHER" id="PTHR32024:SF1">
    <property type="entry name" value="KTR SYSTEM POTASSIUM UPTAKE PROTEIN B"/>
    <property type="match status" value="1"/>
</dbReference>
<reference evidence="11 12" key="1">
    <citation type="submission" date="2013-03" db="EMBL/GenBank/DDBJ databases">
        <title>The Genome Sequence of Enterococcus sulfureus ATCC_49903 (PacBio/Illumina hybrid assembly).</title>
        <authorList>
            <consortium name="The Broad Institute Genomics Platform"/>
            <consortium name="The Broad Institute Genome Sequencing Center for Infectious Disease"/>
            <person name="Earl A."/>
            <person name="Russ C."/>
            <person name="Gilmore M."/>
            <person name="Surin D."/>
            <person name="Walker B."/>
            <person name="Young S."/>
            <person name="Zeng Q."/>
            <person name="Gargeya S."/>
            <person name="Fitzgerald M."/>
            <person name="Haas B."/>
            <person name="Abouelleil A."/>
            <person name="Allen A.W."/>
            <person name="Alvarado L."/>
            <person name="Arachchi H.M."/>
            <person name="Berlin A.M."/>
            <person name="Chapman S.B."/>
            <person name="Gainer-Dewar J."/>
            <person name="Goldberg J."/>
            <person name="Griggs A."/>
            <person name="Gujja S."/>
            <person name="Hansen M."/>
            <person name="Howarth C."/>
            <person name="Imamovic A."/>
            <person name="Ireland A."/>
            <person name="Larimer J."/>
            <person name="McCowan C."/>
            <person name="Murphy C."/>
            <person name="Pearson M."/>
            <person name="Poon T.W."/>
            <person name="Priest M."/>
            <person name="Roberts A."/>
            <person name="Saif S."/>
            <person name="Shea T."/>
            <person name="Sisk P."/>
            <person name="Sykes S."/>
            <person name="Wortman J."/>
            <person name="Nusbaum C."/>
            <person name="Birren B."/>
        </authorList>
    </citation>
    <scope>NUCLEOTIDE SEQUENCE [LARGE SCALE GENOMIC DNA]</scope>
    <source>
        <strain evidence="11 12">ATCC 49903</strain>
    </source>
</reference>
<protein>
    <recommendedName>
        <fullName evidence="13">Trk system potassium uptake protein TrkH</fullName>
    </recommendedName>
</protein>
<keyword evidence="9 10" id="KW-0472">Membrane</keyword>
<keyword evidence="8" id="KW-0406">Ion transport</keyword>
<evidence type="ECO:0000256" key="2">
    <source>
        <dbReference type="ARBA" id="ARBA00022448"/>
    </source>
</evidence>
<evidence type="ECO:0000256" key="3">
    <source>
        <dbReference type="ARBA" id="ARBA00022475"/>
    </source>
</evidence>
<keyword evidence="6" id="KW-0630">Potassium</keyword>
<feature type="transmembrane region" description="Helical" evidence="10">
    <location>
        <begin position="129"/>
        <end position="150"/>
    </location>
</feature>
<name>S0P3R3_9ENTE</name>
<keyword evidence="5 10" id="KW-0812">Transmembrane</keyword>
<accession>S0P3R3</accession>
<dbReference type="RefSeq" id="WP_016186316.1">
    <property type="nucleotide sequence ID" value="NZ_ASWO01000007.1"/>
</dbReference>
<feature type="transmembrane region" description="Helical" evidence="10">
    <location>
        <begin position="12"/>
        <end position="35"/>
    </location>
</feature>
<keyword evidence="3" id="KW-1003">Cell membrane</keyword>
<gene>
    <name evidence="11" type="ORF">I573_02199</name>
</gene>
<organism evidence="11 12">
    <name type="scientific">Enterococcus sulfureus ATCC 49903</name>
    <dbReference type="NCBI Taxonomy" id="1140003"/>
    <lineage>
        <taxon>Bacteria</taxon>
        <taxon>Bacillati</taxon>
        <taxon>Bacillota</taxon>
        <taxon>Bacilli</taxon>
        <taxon>Lactobacillales</taxon>
        <taxon>Enterococcaceae</taxon>
        <taxon>Enterococcus</taxon>
    </lineage>
</organism>
<evidence type="ECO:0000256" key="6">
    <source>
        <dbReference type="ARBA" id="ARBA00022958"/>
    </source>
</evidence>
<evidence type="ECO:0000256" key="5">
    <source>
        <dbReference type="ARBA" id="ARBA00022692"/>
    </source>
</evidence>
<dbReference type="Pfam" id="PF02386">
    <property type="entry name" value="TrkH"/>
    <property type="match status" value="1"/>
</dbReference>
<sequence>MHSLRKKRRPFHFSPAEIITGTFIGLILLGTGLLMLPISNQQDSPQWIDALFIATSAICVTGLSPLLIDQQFSLFGQSVILMLIEIGGLGFMSIPIFIYFVGKKRIHLSTRLVLRESMNMESRSGEVKLALAILKIAGSIQLVGIGLLAIRFIPKYGVATGIWYSVFHAISSFCNAGFDLFGTSMVAFKGDPIIILTISFLIISGGLGFLVWTDLLQIRHKKLSLHSRLALKMTGILLLVGWGLFYLIMPKTSLGKSLLDSFFLSVTPRTAGFFTLDYANMPQAGLMLTMMLMFIGGTSGSTAGGLKTTTLAVLIAKVRSLFKGRTRTEISGRTIREVAVAKAMTLFFLALAICTISLFILTITETTSNETLVVLGFEVVSAFGTVGLTMGATSSLSLVGKLVIISLMFIGRVGILTILYSLSRKIYQQEVKIKYPEESVLLG</sequence>
<evidence type="ECO:0008006" key="13">
    <source>
        <dbReference type="Google" id="ProtNLM"/>
    </source>
</evidence>
<feature type="transmembrane region" description="Helical" evidence="10">
    <location>
        <begin position="229"/>
        <end position="249"/>
    </location>
</feature>
<feature type="transmembrane region" description="Helical" evidence="10">
    <location>
        <begin position="291"/>
        <end position="318"/>
    </location>
</feature>
<evidence type="ECO:0000313" key="12">
    <source>
        <dbReference type="Proteomes" id="UP000015961"/>
    </source>
</evidence>
<evidence type="ECO:0000256" key="1">
    <source>
        <dbReference type="ARBA" id="ARBA00004651"/>
    </source>
</evidence>
<dbReference type="AlphaFoldDB" id="S0P3R3"/>
<dbReference type="PANTHER" id="PTHR32024">
    <property type="entry name" value="TRK SYSTEM POTASSIUM UPTAKE PROTEIN TRKG-RELATED"/>
    <property type="match status" value="1"/>
</dbReference>
<evidence type="ECO:0000313" key="11">
    <source>
        <dbReference type="EMBL" id="EOT83086.1"/>
    </source>
</evidence>
<feature type="transmembrane region" description="Helical" evidence="10">
    <location>
        <begin position="339"/>
        <end position="360"/>
    </location>
</feature>
<keyword evidence="12" id="KW-1185">Reference proteome</keyword>
<dbReference type="eggNOG" id="COG0168">
    <property type="taxonomic scope" value="Bacteria"/>
</dbReference>
<keyword evidence="7 10" id="KW-1133">Transmembrane helix</keyword>
<dbReference type="GO" id="GO:0005886">
    <property type="term" value="C:plasma membrane"/>
    <property type="evidence" value="ECO:0007669"/>
    <property type="project" value="UniProtKB-SubCell"/>
</dbReference>
<keyword evidence="2" id="KW-0813">Transport</keyword>
<proteinExistence type="predicted"/>
<dbReference type="GO" id="GO:0015379">
    <property type="term" value="F:potassium:chloride symporter activity"/>
    <property type="evidence" value="ECO:0007669"/>
    <property type="project" value="InterPro"/>
</dbReference>
<comment type="caution">
    <text evidence="11">The sequence shown here is derived from an EMBL/GenBank/DDBJ whole genome shotgun (WGS) entry which is preliminary data.</text>
</comment>
<dbReference type="PATRIC" id="fig|1140003.3.peg.1815"/>
<evidence type="ECO:0000256" key="8">
    <source>
        <dbReference type="ARBA" id="ARBA00023065"/>
    </source>
</evidence>
<dbReference type="OrthoDB" id="9810952at2"/>
<dbReference type="InterPro" id="IPR003445">
    <property type="entry name" value="Cat_transpt"/>
</dbReference>
<evidence type="ECO:0000256" key="7">
    <source>
        <dbReference type="ARBA" id="ARBA00022989"/>
    </source>
</evidence>
<keyword evidence="4" id="KW-0633">Potassium transport</keyword>
<dbReference type="InterPro" id="IPR004772">
    <property type="entry name" value="TrkH"/>
</dbReference>
<feature type="transmembrane region" description="Helical" evidence="10">
    <location>
        <begin position="47"/>
        <end position="68"/>
    </location>
</feature>
<dbReference type="STRING" id="1140003.OMY_01884"/>
<dbReference type="NCBIfam" id="TIGR00933">
    <property type="entry name" value="2a38"/>
    <property type="match status" value="1"/>
</dbReference>
<evidence type="ECO:0000256" key="4">
    <source>
        <dbReference type="ARBA" id="ARBA00022538"/>
    </source>
</evidence>
<evidence type="ECO:0000256" key="10">
    <source>
        <dbReference type="SAM" id="Phobius"/>
    </source>
</evidence>
<comment type="subcellular location">
    <subcellularLocation>
        <location evidence="1">Cell membrane</location>
        <topology evidence="1">Multi-pass membrane protein</topology>
    </subcellularLocation>
</comment>
<evidence type="ECO:0000256" key="9">
    <source>
        <dbReference type="ARBA" id="ARBA00023136"/>
    </source>
</evidence>
<feature type="transmembrane region" description="Helical" evidence="10">
    <location>
        <begin position="193"/>
        <end position="217"/>
    </location>
</feature>
<dbReference type="Proteomes" id="UP000015961">
    <property type="component" value="Unassembled WGS sequence"/>
</dbReference>
<feature type="transmembrane region" description="Helical" evidence="10">
    <location>
        <begin position="162"/>
        <end position="181"/>
    </location>
</feature>
<feature type="transmembrane region" description="Helical" evidence="10">
    <location>
        <begin position="402"/>
        <end position="422"/>
    </location>
</feature>
<dbReference type="EMBL" id="ASWO01000007">
    <property type="protein sequence ID" value="EOT83086.1"/>
    <property type="molecule type" value="Genomic_DNA"/>
</dbReference>
<feature type="transmembrane region" description="Helical" evidence="10">
    <location>
        <begin position="80"/>
        <end position="102"/>
    </location>
</feature>